<evidence type="ECO:0000256" key="4">
    <source>
        <dbReference type="ARBA" id="ARBA00022737"/>
    </source>
</evidence>
<dbReference type="Gene3D" id="3.40.50.300">
    <property type="entry name" value="P-loop containing nucleotide triphosphate hydrolases"/>
    <property type="match status" value="2"/>
</dbReference>
<evidence type="ECO:0000313" key="10">
    <source>
        <dbReference type="EMBL" id="HGS88138.1"/>
    </source>
</evidence>
<name>A0A7C4L0V1_9CHLR</name>
<reference evidence="10" key="1">
    <citation type="journal article" date="2020" name="mSystems">
        <title>Genome- and Community-Level Interaction Insights into Carbon Utilization and Element Cycling Functions of Hydrothermarchaeota in Hydrothermal Sediment.</title>
        <authorList>
            <person name="Zhou Z."/>
            <person name="Liu Y."/>
            <person name="Xu W."/>
            <person name="Pan J."/>
            <person name="Luo Z.H."/>
            <person name="Li M."/>
        </authorList>
    </citation>
    <scope>NUCLEOTIDE SEQUENCE [LARGE SCALE GENOMIC DNA]</scope>
    <source>
        <strain evidence="10">SpSt-556</strain>
    </source>
</reference>
<dbReference type="EMBL" id="DSXR01000114">
    <property type="protein sequence ID" value="HGS88138.1"/>
    <property type="molecule type" value="Genomic_DNA"/>
</dbReference>
<dbReference type="InterPro" id="IPR050107">
    <property type="entry name" value="ABC_carbohydrate_import_ATPase"/>
</dbReference>
<dbReference type="GO" id="GO:0005524">
    <property type="term" value="F:ATP binding"/>
    <property type="evidence" value="ECO:0007669"/>
    <property type="project" value="UniProtKB-KW"/>
</dbReference>
<dbReference type="PANTHER" id="PTHR43790:SF4">
    <property type="entry name" value="GUANOSINE IMPORT ATP-BINDING PROTEIN NUPO"/>
    <property type="match status" value="1"/>
</dbReference>
<evidence type="ECO:0000256" key="3">
    <source>
        <dbReference type="ARBA" id="ARBA00022475"/>
    </source>
</evidence>
<keyword evidence="5" id="KW-0547">Nucleotide-binding</keyword>
<evidence type="ECO:0000256" key="2">
    <source>
        <dbReference type="ARBA" id="ARBA00022448"/>
    </source>
</evidence>
<evidence type="ECO:0000256" key="7">
    <source>
        <dbReference type="ARBA" id="ARBA00022967"/>
    </source>
</evidence>
<dbReference type="CDD" id="cd03216">
    <property type="entry name" value="ABC_Carb_Monos_I"/>
    <property type="match status" value="1"/>
</dbReference>
<keyword evidence="6 10" id="KW-0067">ATP-binding</keyword>
<comment type="caution">
    <text evidence="10">The sequence shown here is derived from an EMBL/GenBank/DDBJ whole genome shotgun (WGS) entry which is preliminary data.</text>
</comment>
<dbReference type="PROSITE" id="PS50893">
    <property type="entry name" value="ABC_TRANSPORTER_2"/>
    <property type="match status" value="2"/>
</dbReference>
<dbReference type="SUPFAM" id="SSF52540">
    <property type="entry name" value="P-loop containing nucleoside triphosphate hydrolases"/>
    <property type="match status" value="2"/>
</dbReference>
<evidence type="ECO:0000256" key="6">
    <source>
        <dbReference type="ARBA" id="ARBA00022840"/>
    </source>
</evidence>
<gene>
    <name evidence="10" type="ORF">ENT17_11045</name>
</gene>
<dbReference type="InterPro" id="IPR027417">
    <property type="entry name" value="P-loop_NTPase"/>
</dbReference>
<dbReference type="InterPro" id="IPR003439">
    <property type="entry name" value="ABC_transporter-like_ATP-bd"/>
</dbReference>
<dbReference type="AlphaFoldDB" id="A0A7C4L0V1"/>
<keyword evidence="3" id="KW-1003">Cell membrane</keyword>
<organism evidence="10">
    <name type="scientific">Bellilinea caldifistulae</name>
    <dbReference type="NCBI Taxonomy" id="360411"/>
    <lineage>
        <taxon>Bacteria</taxon>
        <taxon>Bacillati</taxon>
        <taxon>Chloroflexota</taxon>
        <taxon>Anaerolineae</taxon>
        <taxon>Anaerolineales</taxon>
        <taxon>Anaerolineaceae</taxon>
        <taxon>Bellilinea</taxon>
    </lineage>
</organism>
<protein>
    <submittedName>
        <fullName evidence="10">ABC transporter ATP-binding protein</fullName>
    </submittedName>
</protein>
<dbReference type="GO" id="GO:0016887">
    <property type="term" value="F:ATP hydrolysis activity"/>
    <property type="evidence" value="ECO:0007669"/>
    <property type="project" value="InterPro"/>
</dbReference>
<evidence type="ECO:0000256" key="8">
    <source>
        <dbReference type="ARBA" id="ARBA00023136"/>
    </source>
</evidence>
<keyword evidence="7" id="KW-1278">Translocase</keyword>
<sequence>MQSITKRFPGVTANDGVDLSVERGSIHALLGENGAGKSTLMRILYGMYTPDHGRIFLEGQEIRIPNPRAAIHLGIGMVHQEFQLVPSLTVAENIALGYEPRCNGLVDRKTQRRQIEAILERFGFSLPLDKPIADLPVGIQQQVEIIKLLYRKAELLILDEPTSVLTPQEVEGLFAVLQTLREEGKTIIYITHKLREVKTICETATILRRGKVVGRLEVAAASEKELANLMVGEQVIDQVFPRSRQIGQERLVLKQVSALDDRGVPALREVNMTLRAGEIVGIAGVQGSGQSELVEVISGLRPARGEIWLNGREVSRFSPRQRRQLGLAVIPEKRKEQGLNLATHIQENVISTRYYKPPFSGWLTLFTRPAEQFAGRILHEYNVAAPGVRSMVKNLSGGNQQKVITGREMIDHPEVLVAAYPTRGLDVGAAQFVREAMIGRRDQGGAVLLISADLDELFAVSDRILILYEGRIVGEKKPDETTFEEVGLYMTGHLHAG</sequence>
<accession>A0A7C4L0V1</accession>
<keyword evidence="8" id="KW-0472">Membrane</keyword>
<evidence type="ECO:0000256" key="5">
    <source>
        <dbReference type="ARBA" id="ARBA00022741"/>
    </source>
</evidence>
<dbReference type="SMART" id="SM00382">
    <property type="entry name" value="AAA"/>
    <property type="match status" value="2"/>
</dbReference>
<dbReference type="CDD" id="cd03215">
    <property type="entry name" value="ABC_Carb_Monos_II"/>
    <property type="match status" value="1"/>
</dbReference>
<feature type="domain" description="ABC transporter" evidence="9">
    <location>
        <begin position="1"/>
        <end position="234"/>
    </location>
</feature>
<evidence type="ECO:0000256" key="1">
    <source>
        <dbReference type="ARBA" id="ARBA00004202"/>
    </source>
</evidence>
<proteinExistence type="predicted"/>
<evidence type="ECO:0000259" key="9">
    <source>
        <dbReference type="PROSITE" id="PS50893"/>
    </source>
</evidence>
<dbReference type="Pfam" id="PF00005">
    <property type="entry name" value="ABC_tran"/>
    <property type="match status" value="2"/>
</dbReference>
<dbReference type="PANTHER" id="PTHR43790">
    <property type="entry name" value="CARBOHYDRATE TRANSPORT ATP-BINDING PROTEIN MG119-RELATED"/>
    <property type="match status" value="1"/>
</dbReference>
<keyword evidence="4" id="KW-0677">Repeat</keyword>
<keyword evidence="2" id="KW-0813">Transport</keyword>
<comment type="subcellular location">
    <subcellularLocation>
        <location evidence="1">Cell membrane</location>
        <topology evidence="1">Peripheral membrane protein</topology>
    </subcellularLocation>
</comment>
<feature type="domain" description="ABC transporter" evidence="9">
    <location>
        <begin position="251"/>
        <end position="494"/>
    </location>
</feature>
<dbReference type="GO" id="GO:0005886">
    <property type="term" value="C:plasma membrane"/>
    <property type="evidence" value="ECO:0007669"/>
    <property type="project" value="UniProtKB-SubCell"/>
</dbReference>
<dbReference type="InterPro" id="IPR003593">
    <property type="entry name" value="AAA+_ATPase"/>
</dbReference>
<dbReference type="FunFam" id="3.40.50.300:FF:000127">
    <property type="entry name" value="Ribose import ATP-binding protein RbsA"/>
    <property type="match status" value="1"/>
</dbReference>